<protein>
    <submittedName>
        <fullName evidence="1">Uncharacterized protein</fullName>
    </submittedName>
</protein>
<dbReference type="Proteomes" id="UP001055439">
    <property type="component" value="Chromosome 2"/>
</dbReference>
<dbReference type="GO" id="GO:0008864">
    <property type="term" value="F:formyltetrahydrofolate deformylase activity"/>
    <property type="evidence" value="ECO:0007669"/>
    <property type="project" value="InterPro"/>
</dbReference>
<dbReference type="AlphaFoldDB" id="A0A9E7EXS3"/>
<dbReference type="OrthoDB" id="4239773at2759"/>
<organism evidence="1 2">
    <name type="scientific">Musa troglodytarum</name>
    <name type="common">fe'i banana</name>
    <dbReference type="NCBI Taxonomy" id="320322"/>
    <lineage>
        <taxon>Eukaryota</taxon>
        <taxon>Viridiplantae</taxon>
        <taxon>Streptophyta</taxon>
        <taxon>Embryophyta</taxon>
        <taxon>Tracheophyta</taxon>
        <taxon>Spermatophyta</taxon>
        <taxon>Magnoliopsida</taxon>
        <taxon>Liliopsida</taxon>
        <taxon>Zingiberales</taxon>
        <taxon>Musaceae</taxon>
        <taxon>Musa</taxon>
    </lineage>
</organism>
<dbReference type="Gene3D" id="3.40.50.170">
    <property type="entry name" value="Formyl transferase, N-terminal domain"/>
    <property type="match status" value="1"/>
</dbReference>
<evidence type="ECO:0000313" key="1">
    <source>
        <dbReference type="EMBL" id="URD85031.1"/>
    </source>
</evidence>
<dbReference type="PANTHER" id="PTHR42706:SF1">
    <property type="entry name" value="FORMYLTETRAHYDROFOLATE DEFORMYLASE 2, MITOCHONDRIAL"/>
    <property type="match status" value="1"/>
</dbReference>
<evidence type="ECO:0000313" key="2">
    <source>
        <dbReference type="Proteomes" id="UP001055439"/>
    </source>
</evidence>
<dbReference type="SUPFAM" id="SSF55021">
    <property type="entry name" value="ACT-like"/>
    <property type="match status" value="1"/>
</dbReference>
<gene>
    <name evidence="1" type="ORF">MUK42_33326</name>
</gene>
<dbReference type="InterPro" id="IPR045865">
    <property type="entry name" value="ACT-like_dom_sf"/>
</dbReference>
<dbReference type="InterPro" id="IPR004810">
    <property type="entry name" value="PurU"/>
</dbReference>
<sequence length="380" mass="42254">MRAVSSPTLLLHPLTYPTVISFRKGGVYMIEPSFALRVSVRVRLSEGMKQSFGGNGHPLNSVHRNYHRGKLVGMVVLHRIARRAVSMIPGGPAGSVLGIHVFHCPLWRTSLIDLRAEIGAVGGQDAVGIVAKLSECIASRGGNIHSVDVFVPEKKQQMLGAVGALQQETSIMFVVPTSGTPREFIPSTLSELLVTVLSRRFLESYGKDIINIHHGLLPSFKGGNPSKQVERVSHRDTLKSFAQKSENLEKQCLTQVSSNDIRHKDKRWLLNCVSQEVKWTSCFLHLTQSMEEREKDRKEEDRKRDHPPMRSLALTAVINSSDDLLSSSSSSQSSRQFCRDYSFVLSLAEGQAKRGANGEVSVRTVEKNQTVSFSCFRFWT</sequence>
<dbReference type="SUPFAM" id="SSF53328">
    <property type="entry name" value="Formyltransferase"/>
    <property type="match status" value="1"/>
</dbReference>
<dbReference type="EMBL" id="CP097504">
    <property type="protein sequence ID" value="URD85031.1"/>
    <property type="molecule type" value="Genomic_DNA"/>
</dbReference>
<keyword evidence="2" id="KW-1185">Reference proteome</keyword>
<reference evidence="1" key="1">
    <citation type="submission" date="2022-05" db="EMBL/GenBank/DDBJ databases">
        <title>The Musa troglodytarum L. genome provides insights into the mechanism of non-climacteric behaviour and enrichment of carotenoids.</title>
        <authorList>
            <person name="Wang J."/>
        </authorList>
    </citation>
    <scope>NUCLEOTIDE SEQUENCE</scope>
    <source>
        <tissue evidence="1">Leaf</tissue>
    </source>
</reference>
<dbReference type="PANTHER" id="PTHR42706">
    <property type="entry name" value="FORMYLTETRAHYDROFOLATE DEFORMYLASE"/>
    <property type="match status" value="1"/>
</dbReference>
<dbReference type="GO" id="GO:0006189">
    <property type="term" value="P:'de novo' IMP biosynthetic process"/>
    <property type="evidence" value="ECO:0007669"/>
    <property type="project" value="InterPro"/>
</dbReference>
<accession>A0A9E7EXS3</accession>
<name>A0A9E7EXS3_9LILI</name>
<dbReference type="InterPro" id="IPR036477">
    <property type="entry name" value="Formyl_transf_N_sf"/>
</dbReference>
<dbReference type="Gene3D" id="3.30.70.260">
    <property type="match status" value="1"/>
</dbReference>
<proteinExistence type="predicted"/>